<dbReference type="GO" id="GO:0055037">
    <property type="term" value="C:recycling endosome"/>
    <property type="evidence" value="ECO:0007669"/>
    <property type="project" value="InterPro"/>
</dbReference>
<evidence type="ECO:0000256" key="9">
    <source>
        <dbReference type="ARBA" id="ARBA00022753"/>
    </source>
</evidence>
<dbReference type="GO" id="GO:0005829">
    <property type="term" value="C:cytosol"/>
    <property type="evidence" value="ECO:0007669"/>
    <property type="project" value="GOC"/>
</dbReference>
<dbReference type="GO" id="GO:0003925">
    <property type="term" value="F:G protein activity"/>
    <property type="evidence" value="ECO:0007669"/>
    <property type="project" value="UniProtKB-EC"/>
</dbReference>
<dbReference type="GO" id="GO:0006895">
    <property type="term" value="P:Golgi to endosome transport"/>
    <property type="evidence" value="ECO:0007669"/>
    <property type="project" value="InterPro"/>
</dbReference>
<keyword evidence="12" id="KW-0472">Membrane</keyword>
<dbReference type="CDD" id="cd04122">
    <property type="entry name" value="Rab14"/>
    <property type="match status" value="1"/>
</dbReference>
<keyword evidence="9" id="KW-0967">Endosome</keyword>
<dbReference type="SMART" id="SM00176">
    <property type="entry name" value="RAN"/>
    <property type="match status" value="1"/>
</dbReference>
<evidence type="ECO:0000256" key="10">
    <source>
        <dbReference type="ARBA" id="ARBA00022801"/>
    </source>
</evidence>
<evidence type="ECO:0000256" key="8">
    <source>
        <dbReference type="ARBA" id="ARBA00022741"/>
    </source>
</evidence>
<dbReference type="SMART" id="SM00173">
    <property type="entry name" value="RAS"/>
    <property type="match status" value="1"/>
</dbReference>
<evidence type="ECO:0000256" key="3">
    <source>
        <dbReference type="ARBA" id="ARBA00004438"/>
    </source>
</evidence>
<dbReference type="InterPro" id="IPR050209">
    <property type="entry name" value="Rab_GTPases_membrane_traffic"/>
</dbReference>
<dbReference type="InterPro" id="IPR027417">
    <property type="entry name" value="P-loop_NTPase"/>
</dbReference>
<keyword evidence="7" id="KW-0488">Methylation</keyword>
<reference evidence="17" key="1">
    <citation type="submission" date="2025-08" db="UniProtKB">
        <authorList>
            <consortium name="Ensembl"/>
        </authorList>
    </citation>
    <scope>IDENTIFICATION</scope>
</reference>
<dbReference type="Proteomes" id="UP000694701">
    <property type="component" value="Unplaced"/>
</dbReference>
<evidence type="ECO:0000256" key="14">
    <source>
        <dbReference type="ARBA" id="ARBA00023289"/>
    </source>
</evidence>
<dbReference type="Gene3D" id="3.40.50.300">
    <property type="entry name" value="P-loop containing nucleotide triphosphate hydrolases"/>
    <property type="match status" value="1"/>
</dbReference>
<dbReference type="GO" id="GO:0045335">
    <property type="term" value="C:phagocytic vesicle"/>
    <property type="evidence" value="ECO:0007669"/>
    <property type="project" value="UniProtKB-SubCell"/>
</dbReference>
<dbReference type="GO" id="GO:0005802">
    <property type="term" value="C:trans-Golgi network"/>
    <property type="evidence" value="ECO:0007669"/>
    <property type="project" value="InterPro"/>
</dbReference>
<dbReference type="SMART" id="SM00175">
    <property type="entry name" value="RAB"/>
    <property type="match status" value="1"/>
</dbReference>
<dbReference type="AlphaFoldDB" id="A0A8C2HVZ5"/>
<feature type="region of interest" description="Disordered" evidence="16">
    <location>
        <begin position="273"/>
        <end position="300"/>
    </location>
</feature>
<dbReference type="PROSITE" id="PS51420">
    <property type="entry name" value="RHO"/>
    <property type="match status" value="1"/>
</dbReference>
<keyword evidence="10" id="KW-0378">Hydrolase</keyword>
<keyword evidence="11" id="KW-0342">GTP-binding</keyword>
<dbReference type="GO" id="GO:0090382">
    <property type="term" value="P:phagosome maturation"/>
    <property type="evidence" value="ECO:0007669"/>
    <property type="project" value="InterPro"/>
</dbReference>
<dbReference type="GO" id="GO:0031901">
    <property type="term" value="C:early endosome membrane"/>
    <property type="evidence" value="ECO:0007669"/>
    <property type="project" value="UniProtKB-SubCell"/>
</dbReference>
<keyword evidence="13" id="KW-0449">Lipoprotein</keyword>
<name>A0A8C2HVZ5_CYPCA</name>
<dbReference type="InterPro" id="IPR030702">
    <property type="entry name" value="Rab14"/>
</dbReference>
<evidence type="ECO:0000256" key="15">
    <source>
        <dbReference type="ARBA" id="ARBA00047660"/>
    </source>
</evidence>
<evidence type="ECO:0000256" key="12">
    <source>
        <dbReference type="ARBA" id="ARBA00023136"/>
    </source>
</evidence>
<dbReference type="SMART" id="SM00174">
    <property type="entry name" value="RHO"/>
    <property type="match status" value="1"/>
</dbReference>
<accession>A0A8C2HVZ5</accession>
<dbReference type="SUPFAM" id="SSF52540">
    <property type="entry name" value="P-loop containing nucleoside triphosphate hydrolases"/>
    <property type="match status" value="1"/>
</dbReference>
<dbReference type="GO" id="GO:0042742">
    <property type="term" value="P:defense response to bacterium"/>
    <property type="evidence" value="ECO:0007669"/>
    <property type="project" value="InterPro"/>
</dbReference>
<dbReference type="GO" id="GO:0032456">
    <property type="term" value="P:endocytic recycling"/>
    <property type="evidence" value="ECO:0007669"/>
    <property type="project" value="InterPro"/>
</dbReference>
<dbReference type="GO" id="GO:0005525">
    <property type="term" value="F:GTP binding"/>
    <property type="evidence" value="ECO:0007669"/>
    <property type="project" value="UniProtKB-KW"/>
</dbReference>
<evidence type="ECO:0000313" key="17">
    <source>
        <dbReference type="Ensembl" id="ENSCCRP00020070717.1"/>
    </source>
</evidence>
<evidence type="ECO:0000256" key="16">
    <source>
        <dbReference type="SAM" id="MobiDB-lite"/>
    </source>
</evidence>
<evidence type="ECO:0000256" key="7">
    <source>
        <dbReference type="ARBA" id="ARBA00022481"/>
    </source>
</evidence>
<evidence type="ECO:0000256" key="13">
    <source>
        <dbReference type="ARBA" id="ARBA00023288"/>
    </source>
</evidence>
<dbReference type="InterPro" id="IPR001806">
    <property type="entry name" value="Small_GTPase"/>
</dbReference>
<keyword evidence="8" id="KW-0547">Nucleotide-binding</keyword>
<organism evidence="17 18">
    <name type="scientific">Cyprinus carpio</name>
    <name type="common">Common carp</name>
    <dbReference type="NCBI Taxonomy" id="7962"/>
    <lineage>
        <taxon>Eukaryota</taxon>
        <taxon>Metazoa</taxon>
        <taxon>Chordata</taxon>
        <taxon>Craniata</taxon>
        <taxon>Vertebrata</taxon>
        <taxon>Euteleostomi</taxon>
        <taxon>Actinopterygii</taxon>
        <taxon>Neopterygii</taxon>
        <taxon>Teleostei</taxon>
        <taxon>Ostariophysi</taxon>
        <taxon>Cypriniformes</taxon>
        <taxon>Cyprinidae</taxon>
        <taxon>Cyprininae</taxon>
        <taxon>Cyprinus</taxon>
    </lineage>
</organism>
<dbReference type="PANTHER" id="PTHR47979">
    <property type="entry name" value="DRAB11-RELATED"/>
    <property type="match status" value="1"/>
</dbReference>
<proteinExistence type="inferred from homology"/>
<comment type="subcellular location">
    <subcellularLocation>
        <location evidence="1">Cytoplasmic vesicle</location>
        <location evidence="1">Phagosome</location>
    </subcellularLocation>
    <subcellularLocation>
        <location evidence="3">Early endosome membrane</location>
        <topology evidence="3">Lipid-anchor</topology>
        <orientation evidence="3">Cytoplasmic side</orientation>
    </subcellularLocation>
    <subcellularLocation>
        <location evidence="2">Golgi apparatus</location>
        <location evidence="2">trans-Golgi network membrane</location>
        <topology evidence="2">Lipid-anchor</topology>
        <orientation evidence="2">Cytoplasmic side</orientation>
    </subcellularLocation>
</comment>
<dbReference type="InterPro" id="IPR005225">
    <property type="entry name" value="Small_GTP-bd"/>
</dbReference>
<protein>
    <recommendedName>
        <fullName evidence="6">Ras-related protein Rab-14</fullName>
        <ecNumber evidence="5">3.6.5.2</ecNumber>
    </recommendedName>
</protein>
<evidence type="ECO:0000256" key="4">
    <source>
        <dbReference type="ARBA" id="ARBA00006270"/>
    </source>
</evidence>
<comment type="catalytic activity">
    <reaction evidence="15">
        <text>GTP + H2O = GDP + phosphate + H(+)</text>
        <dbReference type="Rhea" id="RHEA:19669"/>
        <dbReference type="ChEBI" id="CHEBI:15377"/>
        <dbReference type="ChEBI" id="CHEBI:15378"/>
        <dbReference type="ChEBI" id="CHEBI:37565"/>
        <dbReference type="ChEBI" id="CHEBI:43474"/>
        <dbReference type="ChEBI" id="CHEBI:58189"/>
        <dbReference type="EC" id="3.6.5.2"/>
    </reaction>
    <physiologicalReaction direction="left-to-right" evidence="15">
        <dbReference type="Rhea" id="RHEA:19670"/>
    </physiologicalReaction>
</comment>
<dbReference type="PRINTS" id="PR00449">
    <property type="entry name" value="RASTRNSFRMNG"/>
</dbReference>
<comment type="similarity">
    <text evidence="4">Belongs to the small GTPase superfamily. Rab family.</text>
</comment>
<dbReference type="PROSITE" id="PS51419">
    <property type="entry name" value="RAB"/>
    <property type="match status" value="1"/>
</dbReference>
<keyword evidence="14" id="KW-0636">Prenylation</keyword>
<evidence type="ECO:0000256" key="1">
    <source>
        <dbReference type="ARBA" id="ARBA00004262"/>
    </source>
</evidence>
<evidence type="ECO:0000256" key="11">
    <source>
        <dbReference type="ARBA" id="ARBA00023134"/>
    </source>
</evidence>
<evidence type="ECO:0000313" key="18">
    <source>
        <dbReference type="Proteomes" id="UP000694701"/>
    </source>
</evidence>
<evidence type="ECO:0000256" key="2">
    <source>
        <dbReference type="ARBA" id="ARBA00004387"/>
    </source>
</evidence>
<dbReference type="PROSITE" id="PS51421">
    <property type="entry name" value="RAS"/>
    <property type="match status" value="1"/>
</dbReference>
<sequence length="300" mass="32804">MDFMRASSGPKLLAVWAACVRVRVSLRARACACVCISLCVYICVCVYLSVCVYLRVCVSLRVCVCGVSHVSPLFTGDMGVGKSCLLHQFTEKKFMADCPHTIGVEFGTRIMEVSGQKIKLQIWDTAGQERFRAVTRSYYRGAAGALMVYDITRRSTYNHLSSWLTDARNLTNPSTVIILIGNKADLEAQRDVTYEEAKQFAEENGERSSCVSHDASHDAVLISCVCVCVFTGLLFLEASAKTGENVEDAFLEAAKKIYQNIQDGSLDLNAAESGVQHKPSAPQGGRLTSEPQPQREGCGC</sequence>
<evidence type="ECO:0000256" key="5">
    <source>
        <dbReference type="ARBA" id="ARBA00011984"/>
    </source>
</evidence>
<dbReference type="NCBIfam" id="TIGR00231">
    <property type="entry name" value="small_GTP"/>
    <property type="match status" value="1"/>
</dbReference>
<dbReference type="Ensembl" id="ENSCCRT00020077689.1">
    <property type="protein sequence ID" value="ENSCCRP00020070717.1"/>
    <property type="gene ID" value="ENSCCRG00020033054.1"/>
</dbReference>
<dbReference type="Pfam" id="PF00071">
    <property type="entry name" value="Ras"/>
    <property type="match status" value="1"/>
</dbReference>
<evidence type="ECO:0000256" key="6">
    <source>
        <dbReference type="ARBA" id="ARBA00014884"/>
    </source>
</evidence>
<dbReference type="FunFam" id="3.40.50.300:FF:001447">
    <property type="entry name" value="Ras-related protein Rab-1B"/>
    <property type="match status" value="1"/>
</dbReference>
<dbReference type="EC" id="3.6.5.2" evidence="5"/>